<dbReference type="PANTHER" id="PTHR21389:SF0">
    <property type="entry name" value="ETOPOSIDE-INDUCED PROTEIN 2.4 HOMOLOG"/>
    <property type="match status" value="1"/>
</dbReference>
<keyword evidence="7" id="KW-1185">Reference proteome</keyword>
<reference evidence="8" key="1">
    <citation type="submission" date="2022-11" db="UniProtKB">
        <authorList>
            <consortium name="WormBaseParasite"/>
        </authorList>
    </citation>
    <scope>IDENTIFICATION</scope>
</reference>
<dbReference type="AlphaFoldDB" id="A0A915EG96"/>
<keyword evidence="4 6" id="KW-1133">Transmembrane helix</keyword>
<sequence>MVVAQKEIHKKVSTIQRVFCCAAINILSVFFVLALTSLIDLLKYSFLSAFLKYFGSLLLLPFLDCSFSQHPWFADIASSALKYRGISSSKIPDFSRAASDFIHAIFVELVFLVQALAIIGLEVPVLSKFFGFIYMSLLHSLYSFDYIWMSSGISMNTRLAMVERSWPFHLGFGTLLTLATSMSTNFVINGCIFGALFPFFIVSSCVCSGADKRGVTDQVVPPIHFYYIASTITNKISMAIFGRTQIT</sequence>
<dbReference type="GO" id="GO:0016020">
    <property type="term" value="C:membrane"/>
    <property type="evidence" value="ECO:0007669"/>
    <property type="project" value="UniProtKB-SubCell"/>
</dbReference>
<dbReference type="PANTHER" id="PTHR21389">
    <property type="entry name" value="P53 INDUCED PROTEIN"/>
    <property type="match status" value="1"/>
</dbReference>
<evidence type="ECO:0000256" key="1">
    <source>
        <dbReference type="ARBA" id="ARBA00004141"/>
    </source>
</evidence>
<feature type="transmembrane region" description="Helical" evidence="6">
    <location>
        <begin position="18"/>
        <end position="39"/>
    </location>
</feature>
<dbReference type="GO" id="GO:0005783">
    <property type="term" value="C:endoplasmic reticulum"/>
    <property type="evidence" value="ECO:0007669"/>
    <property type="project" value="TreeGrafter"/>
</dbReference>
<evidence type="ECO:0000256" key="6">
    <source>
        <dbReference type="SAM" id="Phobius"/>
    </source>
</evidence>
<evidence type="ECO:0000256" key="5">
    <source>
        <dbReference type="ARBA" id="ARBA00023136"/>
    </source>
</evidence>
<feature type="transmembrane region" description="Helical" evidence="6">
    <location>
        <begin position="170"/>
        <end position="201"/>
    </location>
</feature>
<dbReference type="Proteomes" id="UP000887574">
    <property type="component" value="Unplaced"/>
</dbReference>
<comment type="similarity">
    <text evidence="2">Belongs to the EI24 family.</text>
</comment>
<feature type="transmembrane region" description="Helical" evidence="6">
    <location>
        <begin position="129"/>
        <end position="149"/>
    </location>
</feature>
<evidence type="ECO:0000313" key="8">
    <source>
        <dbReference type="WBParaSite" id="jg6028"/>
    </source>
</evidence>
<dbReference type="InterPro" id="IPR059112">
    <property type="entry name" value="CysZ/EI24"/>
</dbReference>
<feature type="transmembrane region" description="Helical" evidence="6">
    <location>
        <begin position="101"/>
        <end position="123"/>
    </location>
</feature>
<evidence type="ECO:0000313" key="7">
    <source>
        <dbReference type="Proteomes" id="UP000887574"/>
    </source>
</evidence>
<evidence type="ECO:0000256" key="2">
    <source>
        <dbReference type="ARBA" id="ARBA00010970"/>
    </source>
</evidence>
<keyword evidence="5 6" id="KW-0472">Membrane</keyword>
<proteinExistence type="inferred from homology"/>
<dbReference type="GO" id="GO:0016236">
    <property type="term" value="P:macroautophagy"/>
    <property type="evidence" value="ECO:0007669"/>
    <property type="project" value="TreeGrafter"/>
</dbReference>
<dbReference type="Pfam" id="PF07264">
    <property type="entry name" value="EI24"/>
    <property type="match status" value="1"/>
</dbReference>
<evidence type="ECO:0000256" key="3">
    <source>
        <dbReference type="ARBA" id="ARBA00022692"/>
    </source>
</evidence>
<comment type="subcellular location">
    <subcellularLocation>
        <location evidence="1">Membrane</location>
        <topology evidence="1">Multi-pass membrane protein</topology>
    </subcellularLocation>
</comment>
<protein>
    <submittedName>
        <fullName evidence="8">Etoposide-induced protein 2.4</fullName>
    </submittedName>
</protein>
<name>A0A915EG96_9BILA</name>
<evidence type="ECO:0000256" key="4">
    <source>
        <dbReference type="ARBA" id="ARBA00022989"/>
    </source>
</evidence>
<keyword evidence="3 6" id="KW-0812">Transmembrane</keyword>
<dbReference type="WBParaSite" id="jg6028">
    <property type="protein sequence ID" value="jg6028"/>
    <property type="gene ID" value="jg6028"/>
</dbReference>
<accession>A0A915EG96</accession>
<organism evidence="7 8">
    <name type="scientific">Ditylenchus dipsaci</name>
    <dbReference type="NCBI Taxonomy" id="166011"/>
    <lineage>
        <taxon>Eukaryota</taxon>
        <taxon>Metazoa</taxon>
        <taxon>Ecdysozoa</taxon>
        <taxon>Nematoda</taxon>
        <taxon>Chromadorea</taxon>
        <taxon>Rhabditida</taxon>
        <taxon>Tylenchina</taxon>
        <taxon>Tylenchomorpha</taxon>
        <taxon>Sphaerularioidea</taxon>
        <taxon>Anguinidae</taxon>
        <taxon>Anguininae</taxon>
        <taxon>Ditylenchus</taxon>
    </lineage>
</organism>